<dbReference type="EMBL" id="QXCT01000001">
    <property type="protein sequence ID" value="MDW9250894.1"/>
    <property type="molecule type" value="Genomic_DNA"/>
</dbReference>
<name>A0AAW9CQK7_BURTH</name>
<comment type="caution">
    <text evidence="1">The sequence shown here is derived from an EMBL/GenBank/DDBJ whole genome shotgun (WGS) entry which is preliminary data.</text>
</comment>
<dbReference type="AlphaFoldDB" id="A0AAW9CQK7"/>
<accession>A0AAW9CQK7</accession>
<protein>
    <submittedName>
        <fullName evidence="1">Uncharacterized protein</fullName>
    </submittedName>
</protein>
<sequence>MTRAAAARSASAVELRERFGQRREFHARNGARARMRMRVRARVRPNACRRATLAGASGSRTGPRDAVQIVRPAALDSGTRTSTRTVRA</sequence>
<evidence type="ECO:0000313" key="2">
    <source>
        <dbReference type="Proteomes" id="UP001272137"/>
    </source>
</evidence>
<organism evidence="1 2">
    <name type="scientific">Burkholderia thailandensis</name>
    <dbReference type="NCBI Taxonomy" id="57975"/>
    <lineage>
        <taxon>Bacteria</taxon>
        <taxon>Pseudomonadati</taxon>
        <taxon>Pseudomonadota</taxon>
        <taxon>Betaproteobacteria</taxon>
        <taxon>Burkholderiales</taxon>
        <taxon>Burkholderiaceae</taxon>
        <taxon>Burkholderia</taxon>
        <taxon>pseudomallei group</taxon>
    </lineage>
</organism>
<gene>
    <name evidence="1" type="ORF">C7S16_6547</name>
</gene>
<dbReference type="Proteomes" id="UP001272137">
    <property type="component" value="Unassembled WGS sequence"/>
</dbReference>
<proteinExistence type="predicted"/>
<reference evidence="1" key="1">
    <citation type="submission" date="2018-08" db="EMBL/GenBank/DDBJ databases">
        <title>Identification of Burkholderia cepacia strains that express a Burkholderia pseudomallei-like capsular polysaccharide.</title>
        <authorList>
            <person name="Burtnick M.N."/>
            <person name="Vongsouvath M."/>
            <person name="Newton P."/>
            <person name="Wuthiekanun V."/>
            <person name="Limmathurotsakul D."/>
            <person name="Brett P.J."/>
            <person name="Chantratita N."/>
            <person name="Dance D.A."/>
        </authorList>
    </citation>
    <scope>NUCLEOTIDE SEQUENCE</scope>
    <source>
        <strain evidence="1">SBXCC001</strain>
    </source>
</reference>
<evidence type="ECO:0000313" key="1">
    <source>
        <dbReference type="EMBL" id="MDW9250894.1"/>
    </source>
</evidence>